<reference evidence="8" key="1">
    <citation type="journal article" date="2014" name="Int. J. Syst. Evol. Microbiol.">
        <title>Complete genome sequence of Corynebacterium casei LMG S-19264T (=DSM 44701T), isolated from a smear-ripened cheese.</title>
        <authorList>
            <consortium name="US DOE Joint Genome Institute (JGI-PGF)"/>
            <person name="Walter F."/>
            <person name="Albersmeier A."/>
            <person name="Kalinowski J."/>
            <person name="Ruckert C."/>
        </authorList>
    </citation>
    <scope>NUCLEOTIDE SEQUENCE</scope>
    <source>
        <strain evidence="8">CGMCC 1.12214</strain>
    </source>
</reference>
<protein>
    <recommendedName>
        <fullName evidence="5">Urease accessory protein UreE</fullName>
    </recommendedName>
</protein>
<dbReference type="Gene3D" id="2.60.260.20">
    <property type="entry name" value="Urease metallochaperone UreE, N-terminal domain"/>
    <property type="match status" value="1"/>
</dbReference>
<keyword evidence="2 5" id="KW-0963">Cytoplasm</keyword>
<comment type="similarity">
    <text evidence="5">Belongs to the UreE family.</text>
</comment>
<evidence type="ECO:0000256" key="1">
    <source>
        <dbReference type="ARBA" id="ARBA00004496"/>
    </source>
</evidence>
<dbReference type="InterPro" id="IPR012406">
    <property type="entry name" value="UreE"/>
</dbReference>
<dbReference type="HAMAP" id="MF_00822">
    <property type="entry name" value="UreE"/>
    <property type="match status" value="1"/>
</dbReference>
<evidence type="ECO:0000256" key="2">
    <source>
        <dbReference type="ARBA" id="ARBA00022490"/>
    </source>
</evidence>
<dbReference type="InterPro" id="IPR004029">
    <property type="entry name" value="UreE_N"/>
</dbReference>
<comment type="subcellular location">
    <subcellularLocation>
        <location evidence="1 5">Cytoplasm</location>
    </subcellularLocation>
</comment>
<name>A0A917I2B8_9HYPH</name>
<evidence type="ECO:0000256" key="3">
    <source>
        <dbReference type="ARBA" id="ARBA00022596"/>
    </source>
</evidence>
<dbReference type="GO" id="GO:0016151">
    <property type="term" value="F:nickel cation binding"/>
    <property type="evidence" value="ECO:0007669"/>
    <property type="project" value="UniProtKB-UniRule"/>
</dbReference>
<evidence type="ECO:0000256" key="4">
    <source>
        <dbReference type="ARBA" id="ARBA00023186"/>
    </source>
</evidence>
<dbReference type="Proteomes" id="UP000603912">
    <property type="component" value="Unassembled WGS sequence"/>
</dbReference>
<feature type="compositionally biased region" description="Basic and acidic residues" evidence="6">
    <location>
        <begin position="156"/>
        <end position="167"/>
    </location>
</feature>
<feature type="region of interest" description="Disordered" evidence="6">
    <location>
        <begin position="146"/>
        <end position="181"/>
    </location>
</feature>
<sequence>MLRAAAVVRKPAVKAERVIDAVVLDHEGRHRRRLALKGEKGTEFLLDLEKAAVLNDGDALKLEDGSLVLVRAAPQSLLEIRAATPKRLMRIAWHIGNRHTPAEIGDDAVWIEDDHVLVEMVRGLGAEVVRVERPFQPERGAYEAAEAHAHHGHAHHDHDQHGDDHGHAGAHAHSHAHAEAHVHAHGESCGCGHDHHDHGHHGHDHHDHGHAHKHG</sequence>
<proteinExistence type="inferred from homology"/>
<accession>A0A917I2B8</accession>
<dbReference type="AlphaFoldDB" id="A0A917I2B8"/>
<dbReference type="RefSeq" id="WP_188515785.1">
    <property type="nucleotide sequence ID" value="NZ_BMES01000001.1"/>
</dbReference>
<dbReference type="CDD" id="cd00571">
    <property type="entry name" value="UreE"/>
    <property type="match status" value="1"/>
</dbReference>
<dbReference type="GO" id="GO:0019627">
    <property type="term" value="P:urea metabolic process"/>
    <property type="evidence" value="ECO:0007669"/>
    <property type="project" value="InterPro"/>
</dbReference>
<evidence type="ECO:0000313" key="9">
    <source>
        <dbReference type="Proteomes" id="UP000603912"/>
    </source>
</evidence>
<evidence type="ECO:0000313" key="8">
    <source>
        <dbReference type="EMBL" id="GGH06557.1"/>
    </source>
</evidence>
<dbReference type="SMART" id="SM00988">
    <property type="entry name" value="UreE_N"/>
    <property type="match status" value="1"/>
</dbReference>
<dbReference type="InterPro" id="IPR036118">
    <property type="entry name" value="UreE_N_sf"/>
</dbReference>
<comment type="caution">
    <text evidence="8">The sequence shown here is derived from an EMBL/GenBank/DDBJ whole genome shotgun (WGS) entry which is preliminary data.</text>
</comment>
<gene>
    <name evidence="5" type="primary">ureE</name>
    <name evidence="8" type="ORF">GCM10007036_01000</name>
</gene>
<dbReference type="Gene3D" id="3.30.70.790">
    <property type="entry name" value="UreE, C-terminal domain"/>
    <property type="match status" value="1"/>
</dbReference>
<reference evidence="8" key="2">
    <citation type="submission" date="2020-09" db="EMBL/GenBank/DDBJ databases">
        <authorList>
            <person name="Sun Q."/>
            <person name="Zhou Y."/>
        </authorList>
    </citation>
    <scope>NUCLEOTIDE SEQUENCE</scope>
    <source>
        <strain evidence="8">CGMCC 1.12214</strain>
    </source>
</reference>
<organism evidence="8 9">
    <name type="scientific">Alsobacter metallidurans</name>
    <dbReference type="NCBI Taxonomy" id="340221"/>
    <lineage>
        <taxon>Bacteria</taxon>
        <taxon>Pseudomonadati</taxon>
        <taxon>Pseudomonadota</taxon>
        <taxon>Alphaproteobacteria</taxon>
        <taxon>Hyphomicrobiales</taxon>
        <taxon>Alsobacteraceae</taxon>
        <taxon>Alsobacter</taxon>
    </lineage>
</organism>
<dbReference type="InterPro" id="IPR007864">
    <property type="entry name" value="UreE_C_dom"/>
</dbReference>
<dbReference type="SUPFAM" id="SSF69737">
    <property type="entry name" value="Urease metallochaperone UreE, C-terminal domain"/>
    <property type="match status" value="1"/>
</dbReference>
<feature type="domain" description="UreE urease accessory N-terminal" evidence="7">
    <location>
        <begin position="3"/>
        <end position="68"/>
    </location>
</feature>
<evidence type="ECO:0000256" key="5">
    <source>
        <dbReference type="HAMAP-Rule" id="MF_00822"/>
    </source>
</evidence>
<comment type="function">
    <text evidence="5">Involved in urease metallocenter assembly. Binds nickel. Probably functions as a nickel donor during metallocenter assembly.</text>
</comment>
<dbReference type="GO" id="GO:0051082">
    <property type="term" value="F:unfolded protein binding"/>
    <property type="evidence" value="ECO:0007669"/>
    <property type="project" value="UniProtKB-UniRule"/>
</dbReference>
<evidence type="ECO:0000259" key="7">
    <source>
        <dbReference type="SMART" id="SM00988"/>
    </source>
</evidence>
<dbReference type="GO" id="GO:0006457">
    <property type="term" value="P:protein folding"/>
    <property type="evidence" value="ECO:0007669"/>
    <property type="project" value="InterPro"/>
</dbReference>
<dbReference type="GO" id="GO:0005737">
    <property type="term" value="C:cytoplasm"/>
    <property type="evidence" value="ECO:0007669"/>
    <property type="project" value="UniProtKB-SubCell"/>
</dbReference>
<dbReference type="SUPFAM" id="SSF69287">
    <property type="entry name" value="Urease metallochaperone UreE, N-terminal domain"/>
    <property type="match status" value="1"/>
</dbReference>
<keyword evidence="4 5" id="KW-0143">Chaperone</keyword>
<keyword evidence="3 5" id="KW-0533">Nickel</keyword>
<dbReference type="EMBL" id="BMES01000001">
    <property type="protein sequence ID" value="GGH06557.1"/>
    <property type="molecule type" value="Genomic_DNA"/>
</dbReference>
<dbReference type="GO" id="GO:0065003">
    <property type="term" value="P:protein-containing complex assembly"/>
    <property type="evidence" value="ECO:0007669"/>
    <property type="project" value="InterPro"/>
</dbReference>
<dbReference type="Pfam" id="PF02814">
    <property type="entry name" value="UreE_N"/>
    <property type="match status" value="1"/>
</dbReference>
<evidence type="ECO:0000256" key="6">
    <source>
        <dbReference type="SAM" id="MobiDB-lite"/>
    </source>
</evidence>
<dbReference type="Pfam" id="PF05194">
    <property type="entry name" value="UreE_C"/>
    <property type="match status" value="1"/>
</dbReference>
<keyword evidence="9" id="KW-1185">Reference proteome</keyword>